<protein>
    <submittedName>
        <fullName evidence="1">Uncharacterized protein</fullName>
    </submittedName>
</protein>
<dbReference type="EMBL" id="VEVO01000006">
    <property type="protein sequence ID" value="KAF0041447.1"/>
    <property type="molecule type" value="Genomic_DNA"/>
</dbReference>
<comment type="caution">
    <text evidence="1">The sequence shown here is derived from an EMBL/GenBank/DDBJ whole genome shotgun (WGS) entry which is preliminary data.</text>
</comment>
<dbReference type="Proteomes" id="UP000438429">
    <property type="component" value="Unassembled WGS sequence"/>
</dbReference>
<dbReference type="AlphaFoldDB" id="A0A6A4T5C7"/>
<organism evidence="1 2">
    <name type="scientific">Scophthalmus maximus</name>
    <name type="common">Turbot</name>
    <name type="synonym">Psetta maxima</name>
    <dbReference type="NCBI Taxonomy" id="52904"/>
    <lineage>
        <taxon>Eukaryota</taxon>
        <taxon>Metazoa</taxon>
        <taxon>Chordata</taxon>
        <taxon>Craniata</taxon>
        <taxon>Vertebrata</taxon>
        <taxon>Euteleostomi</taxon>
        <taxon>Actinopterygii</taxon>
        <taxon>Neopterygii</taxon>
        <taxon>Teleostei</taxon>
        <taxon>Neoteleostei</taxon>
        <taxon>Acanthomorphata</taxon>
        <taxon>Carangaria</taxon>
        <taxon>Pleuronectiformes</taxon>
        <taxon>Pleuronectoidei</taxon>
        <taxon>Scophthalmidae</taxon>
        <taxon>Scophthalmus</taxon>
    </lineage>
</organism>
<name>A0A6A4T5C7_SCOMX</name>
<evidence type="ECO:0000313" key="1">
    <source>
        <dbReference type="EMBL" id="KAF0041447.1"/>
    </source>
</evidence>
<sequence length="174" mass="19377">MLICCVEPNLNFKFKENAGTNDVDIESGLAEDFGDRKETDTDGELPPGVLLATVDGRSDVDSQRSLNVNEGKARRNSFSMAPPLSLHVDPSLHVPVIALVSVGKVQKARRLNYFLRYTCSLWIDDCERESCRVEARSSWRWTMYQAEVIIVNIGRVGRVSGSDESLGRTSLWVG</sequence>
<gene>
    <name evidence="1" type="ORF">F2P81_007345</name>
</gene>
<evidence type="ECO:0000313" key="2">
    <source>
        <dbReference type="Proteomes" id="UP000438429"/>
    </source>
</evidence>
<accession>A0A6A4T5C7</accession>
<reference evidence="1 2" key="1">
    <citation type="submission" date="2019-06" db="EMBL/GenBank/DDBJ databases">
        <title>Draft genomes of female and male turbot (Scophthalmus maximus).</title>
        <authorList>
            <person name="Xu H."/>
            <person name="Xu X.-W."/>
            <person name="Shao C."/>
            <person name="Chen S."/>
        </authorList>
    </citation>
    <scope>NUCLEOTIDE SEQUENCE [LARGE SCALE GENOMIC DNA]</scope>
    <source>
        <strain evidence="1">Ysfricsl-2016a</strain>
        <tissue evidence="1">Blood</tissue>
    </source>
</reference>
<proteinExistence type="predicted"/>